<organism evidence="4 5">
    <name type="scientific">Mythimna separata</name>
    <name type="common">Oriental armyworm</name>
    <name type="synonym">Pseudaletia separata</name>
    <dbReference type="NCBI Taxonomy" id="271217"/>
    <lineage>
        <taxon>Eukaryota</taxon>
        <taxon>Metazoa</taxon>
        <taxon>Ecdysozoa</taxon>
        <taxon>Arthropoda</taxon>
        <taxon>Hexapoda</taxon>
        <taxon>Insecta</taxon>
        <taxon>Pterygota</taxon>
        <taxon>Neoptera</taxon>
        <taxon>Endopterygota</taxon>
        <taxon>Lepidoptera</taxon>
        <taxon>Glossata</taxon>
        <taxon>Ditrysia</taxon>
        <taxon>Noctuoidea</taxon>
        <taxon>Noctuidae</taxon>
        <taxon>Noctuinae</taxon>
        <taxon>Hadenini</taxon>
        <taxon>Mythimna</taxon>
    </lineage>
</organism>
<evidence type="ECO:0000313" key="4">
    <source>
        <dbReference type="EMBL" id="KAJ8717765.1"/>
    </source>
</evidence>
<feature type="compositionally biased region" description="Polar residues" evidence="2">
    <location>
        <begin position="239"/>
        <end position="254"/>
    </location>
</feature>
<feature type="compositionally biased region" description="Polar residues" evidence="2">
    <location>
        <begin position="106"/>
        <end position="115"/>
    </location>
</feature>
<dbReference type="PROSITE" id="PS50158">
    <property type="entry name" value="ZF_CCHC"/>
    <property type="match status" value="1"/>
</dbReference>
<dbReference type="EMBL" id="JARGEI010000016">
    <property type="protein sequence ID" value="KAJ8717765.1"/>
    <property type="molecule type" value="Genomic_DNA"/>
</dbReference>
<dbReference type="PANTHER" id="PTHR47331">
    <property type="entry name" value="PHD-TYPE DOMAIN-CONTAINING PROTEIN"/>
    <property type="match status" value="1"/>
</dbReference>
<dbReference type="GO" id="GO:0003676">
    <property type="term" value="F:nucleic acid binding"/>
    <property type="evidence" value="ECO:0007669"/>
    <property type="project" value="InterPro"/>
</dbReference>
<dbReference type="InterPro" id="IPR001878">
    <property type="entry name" value="Znf_CCHC"/>
</dbReference>
<keyword evidence="1" id="KW-0863">Zinc-finger</keyword>
<evidence type="ECO:0000256" key="2">
    <source>
        <dbReference type="SAM" id="MobiDB-lite"/>
    </source>
</evidence>
<keyword evidence="1" id="KW-0479">Metal-binding</keyword>
<dbReference type="Proteomes" id="UP001231518">
    <property type="component" value="Chromosome 18"/>
</dbReference>
<dbReference type="PANTHER" id="PTHR47331:SF1">
    <property type="entry name" value="GAG-LIKE PROTEIN"/>
    <property type="match status" value="1"/>
</dbReference>
<sequence>MSATLTSEQQKLVSSLEDINLLLQKTQGNLKKCPKERLTRGYIETKLQTIDGYWRTFNTTHQDLVKCTPKTKRNEIQYFENEDYFAVEDLYSCLVGDLRDMLSMLSNSTDTQKPSNHGPPRANLPSVELRNFNGSYDWPMFRDMFSSLVHSNPSLCNEAKSSPGNKTDKSSTKSCIMCNAEHLLCHCKEFCKLQPNERNEFIKKNKLCFNCLKSGHSARRCRNRMSCRRCNRRHHTLLHQPSSRQSDNVETKQSQIEDEQKKAEHSDKPKVALAPTLVSKRSLPLLATALVQVRDREGHHAVLRAMVDLGSQANFISERATQLLQTKRSTIRGTITGVGGTQTAVSNVIQVQLLSRSEKEVRINIKAYLMPTELTSHFPSKTIACSMEAWPHLRGLTLADPSFNSPGRIDMLLGVEVCAQILKAEIMKGPPGSPCAQNTSLGWILFGKIQAQTPKLPRLRENKDTCETEKSDT</sequence>
<evidence type="ECO:0000313" key="5">
    <source>
        <dbReference type="Proteomes" id="UP001231518"/>
    </source>
</evidence>
<gene>
    <name evidence="4" type="ORF">PYW07_005695</name>
</gene>
<dbReference type="SUPFAM" id="SSF57756">
    <property type="entry name" value="Retrovirus zinc finger-like domains"/>
    <property type="match status" value="1"/>
</dbReference>
<reference evidence="4" key="1">
    <citation type="submission" date="2023-03" db="EMBL/GenBank/DDBJ databases">
        <title>Chromosome-level genomes of two armyworms, Mythimna separata and Mythimna loreyi, provide insights into the biosynthesis and reception of sex pheromones.</title>
        <authorList>
            <person name="Zhao H."/>
        </authorList>
    </citation>
    <scope>NUCLEOTIDE SEQUENCE</scope>
    <source>
        <strain evidence="4">BeijingLab</strain>
        <tissue evidence="4">Pupa</tissue>
    </source>
</reference>
<dbReference type="AlphaFoldDB" id="A0AAD8DSB4"/>
<comment type="caution">
    <text evidence="4">The sequence shown here is derived from an EMBL/GenBank/DDBJ whole genome shotgun (WGS) entry which is preliminary data.</text>
</comment>
<accession>A0AAD8DSB4</accession>
<feature type="domain" description="CCHC-type" evidence="3">
    <location>
        <begin position="208"/>
        <end position="223"/>
    </location>
</feature>
<keyword evidence="1" id="KW-0862">Zinc</keyword>
<dbReference type="Gene3D" id="4.10.60.10">
    <property type="entry name" value="Zinc finger, CCHC-type"/>
    <property type="match status" value="1"/>
</dbReference>
<dbReference type="SMART" id="SM00343">
    <property type="entry name" value="ZnF_C2HC"/>
    <property type="match status" value="1"/>
</dbReference>
<evidence type="ECO:0000256" key="1">
    <source>
        <dbReference type="PROSITE-ProRule" id="PRU00047"/>
    </source>
</evidence>
<proteinExistence type="predicted"/>
<feature type="region of interest" description="Disordered" evidence="2">
    <location>
        <begin position="106"/>
        <end position="125"/>
    </location>
</feature>
<evidence type="ECO:0000259" key="3">
    <source>
        <dbReference type="PROSITE" id="PS50158"/>
    </source>
</evidence>
<dbReference type="InterPro" id="IPR036875">
    <property type="entry name" value="Znf_CCHC_sf"/>
</dbReference>
<keyword evidence="5" id="KW-1185">Reference proteome</keyword>
<dbReference type="GO" id="GO:0008270">
    <property type="term" value="F:zinc ion binding"/>
    <property type="evidence" value="ECO:0007669"/>
    <property type="project" value="UniProtKB-KW"/>
</dbReference>
<name>A0AAD8DSB4_MYTSE</name>
<feature type="compositionally biased region" description="Basic and acidic residues" evidence="2">
    <location>
        <begin position="258"/>
        <end position="270"/>
    </location>
</feature>
<protein>
    <recommendedName>
        <fullName evidence="3">CCHC-type domain-containing protein</fullName>
    </recommendedName>
</protein>
<feature type="region of interest" description="Disordered" evidence="2">
    <location>
        <begin position="238"/>
        <end position="270"/>
    </location>
</feature>